<dbReference type="Gene3D" id="2.40.50.140">
    <property type="entry name" value="Nucleic acid-binding proteins"/>
    <property type="match status" value="2"/>
</dbReference>
<dbReference type="GO" id="GO:0005654">
    <property type="term" value="C:nucleoplasm"/>
    <property type="evidence" value="ECO:0007669"/>
    <property type="project" value="TreeGrafter"/>
</dbReference>
<dbReference type="Proteomes" id="UP000261680">
    <property type="component" value="Unplaced"/>
</dbReference>
<dbReference type="Gene3D" id="1.10.533.10">
    <property type="entry name" value="Death Domain, Fas"/>
    <property type="match status" value="1"/>
</dbReference>
<dbReference type="KEGG" id="umr:103672065"/>
<dbReference type="SUPFAM" id="SSF159141">
    <property type="entry name" value="HIN-2000 domain-like"/>
    <property type="match status" value="2"/>
</dbReference>
<comment type="similarity">
    <text evidence="2">Belongs to the HIN-200 family.</text>
</comment>
<dbReference type="Pfam" id="PF02760">
    <property type="entry name" value="HIN"/>
    <property type="match status" value="1"/>
</dbReference>
<organism evidence="7 8">
    <name type="scientific">Ursus maritimus</name>
    <name type="common">Polar bear</name>
    <name type="synonym">Thalarctos maritimus</name>
    <dbReference type="NCBI Taxonomy" id="29073"/>
    <lineage>
        <taxon>Eukaryota</taxon>
        <taxon>Metazoa</taxon>
        <taxon>Chordata</taxon>
        <taxon>Craniata</taxon>
        <taxon>Vertebrata</taxon>
        <taxon>Euteleostomi</taxon>
        <taxon>Mammalia</taxon>
        <taxon>Eutheria</taxon>
        <taxon>Laurasiatheria</taxon>
        <taxon>Carnivora</taxon>
        <taxon>Caniformia</taxon>
        <taxon>Ursidae</taxon>
        <taxon>Ursus</taxon>
    </lineage>
</organism>
<dbReference type="STRING" id="29073.ENSUMAP00000002027"/>
<evidence type="ECO:0000256" key="3">
    <source>
        <dbReference type="ARBA" id="ARBA00023242"/>
    </source>
</evidence>
<name>A0A384CWS8_URSMA</name>
<sequence length="436" mass="49092">MGSEYKRIILLKGLELINDYHFSIVKSLLAHDLGLTTNMQEEYNKVKIADLMEKKFPGAACVDKLIDLFKDMPPLKDIVKQLRNEKMKVAKKVRTEETPKKKKQQVGAGPAACAPTTSSAVMGQRAEGTAASQKRRTAAKGTAATKKNKVSLQQTEPVCPPGASTSAARGFLPRPQASLAAPFFPAFPENQTMKGQHQAAPRGRVLHQGPLTVLVLKATEPFEYESPEEGRNRMFHATVATCNQFFHVKVLNSNLKERFTKENIITVLDYYECKGILEINKTSSVFEADPFQVIEVPNSIMKRANETPKIDNLYKQASGTFVYGLFLLHEKKVNRKTTVYEIQDNTGTMEVVGTERWHNIKCEKGDKLRLFCFQLKTIDQKLKLTCGTHSFIQVIKARKNKKEQVGLNLKAEFDAMDYPPDQFMGFNSDIKTEDFY</sequence>
<dbReference type="GO" id="GO:0005730">
    <property type="term" value="C:nucleolus"/>
    <property type="evidence" value="ECO:0007669"/>
    <property type="project" value="TreeGrafter"/>
</dbReference>
<dbReference type="Pfam" id="PF02758">
    <property type="entry name" value="PYRIN"/>
    <property type="match status" value="1"/>
</dbReference>
<dbReference type="AlphaFoldDB" id="A0A384CWS8"/>
<feature type="compositionally biased region" description="Basic and acidic residues" evidence="4">
    <location>
        <begin position="90"/>
        <end position="99"/>
    </location>
</feature>
<dbReference type="PANTHER" id="PTHR12200:SF25">
    <property type="entry name" value="PYRIN AND HIN DOMAIN-CONTAINING PROTEIN 1"/>
    <property type="match status" value="1"/>
</dbReference>
<proteinExistence type="inferred from homology"/>
<dbReference type="GO" id="GO:0005829">
    <property type="term" value="C:cytosol"/>
    <property type="evidence" value="ECO:0007669"/>
    <property type="project" value="TreeGrafter"/>
</dbReference>
<dbReference type="PROSITE" id="PS50834">
    <property type="entry name" value="HIN_200"/>
    <property type="match status" value="1"/>
</dbReference>
<evidence type="ECO:0000256" key="4">
    <source>
        <dbReference type="SAM" id="MobiDB-lite"/>
    </source>
</evidence>
<dbReference type="FunFam" id="1.10.533.10:FF:000011">
    <property type="entry name" value="Myeloid cell nuclear differentiation antigen"/>
    <property type="match status" value="1"/>
</dbReference>
<feature type="domain" description="HIN-200" evidence="6">
    <location>
        <begin position="195"/>
        <end position="395"/>
    </location>
</feature>
<dbReference type="PANTHER" id="PTHR12200">
    <property type="entry name" value="INTERFERON-INDUCIBLE PROTEIN AIM2 FAMILY MEMBER"/>
    <property type="match status" value="1"/>
</dbReference>
<evidence type="ECO:0000256" key="2">
    <source>
        <dbReference type="ARBA" id="ARBA00008647"/>
    </source>
</evidence>
<evidence type="ECO:0000256" key="1">
    <source>
        <dbReference type="ARBA" id="ARBA00004123"/>
    </source>
</evidence>
<dbReference type="RefSeq" id="XP_008698944.2">
    <property type="nucleotide sequence ID" value="XM_008700722.2"/>
</dbReference>
<evidence type="ECO:0000313" key="8">
    <source>
        <dbReference type="RefSeq" id="XP_008698944.2"/>
    </source>
</evidence>
<dbReference type="GO" id="GO:0003690">
    <property type="term" value="F:double-stranded DNA binding"/>
    <property type="evidence" value="ECO:0007669"/>
    <property type="project" value="TreeGrafter"/>
</dbReference>
<keyword evidence="3" id="KW-0539">Nucleus</keyword>
<dbReference type="InterPro" id="IPR004020">
    <property type="entry name" value="DAPIN"/>
</dbReference>
<reference evidence="8" key="1">
    <citation type="submission" date="2025-08" db="UniProtKB">
        <authorList>
            <consortium name="RefSeq"/>
        </authorList>
    </citation>
    <scope>IDENTIFICATION</scope>
    <source>
        <tissue evidence="8">Whole blood</tissue>
    </source>
</reference>
<evidence type="ECO:0000259" key="6">
    <source>
        <dbReference type="PROSITE" id="PS50834"/>
    </source>
</evidence>
<dbReference type="InterPro" id="IPR040205">
    <property type="entry name" value="HIN-200"/>
</dbReference>
<feature type="region of interest" description="Disordered" evidence="4">
    <location>
        <begin position="90"/>
        <end position="164"/>
    </location>
</feature>
<dbReference type="GO" id="GO:0035458">
    <property type="term" value="P:cellular response to interferon-beta"/>
    <property type="evidence" value="ECO:0007669"/>
    <property type="project" value="InterPro"/>
</dbReference>
<dbReference type="GeneID" id="103672065"/>
<dbReference type="InterPro" id="IPR011029">
    <property type="entry name" value="DEATH-like_dom_sf"/>
</dbReference>
<gene>
    <name evidence="8" type="primary">LOC103672065</name>
</gene>
<dbReference type="PROSITE" id="PS50824">
    <property type="entry name" value="DAPIN"/>
    <property type="match status" value="1"/>
</dbReference>
<keyword evidence="7" id="KW-1185">Reference proteome</keyword>
<dbReference type="InterPro" id="IPR012340">
    <property type="entry name" value="NA-bd_OB-fold"/>
</dbReference>
<evidence type="ECO:0000313" key="7">
    <source>
        <dbReference type="Proteomes" id="UP000261680"/>
    </source>
</evidence>
<dbReference type="GO" id="GO:0002218">
    <property type="term" value="P:activation of innate immune response"/>
    <property type="evidence" value="ECO:0007669"/>
    <property type="project" value="InterPro"/>
</dbReference>
<comment type="subcellular location">
    <subcellularLocation>
        <location evidence="1">Nucleus</location>
    </subcellularLocation>
</comment>
<evidence type="ECO:0000259" key="5">
    <source>
        <dbReference type="PROSITE" id="PS50824"/>
    </source>
</evidence>
<dbReference type="InterPro" id="IPR004021">
    <property type="entry name" value="HIN200/IF120x"/>
</dbReference>
<dbReference type="OrthoDB" id="9622064at2759"/>
<dbReference type="CDD" id="cd08305">
    <property type="entry name" value="Pyrin"/>
    <property type="match status" value="1"/>
</dbReference>
<dbReference type="SMART" id="SM01289">
    <property type="entry name" value="PYRIN"/>
    <property type="match status" value="1"/>
</dbReference>
<dbReference type="FunFam" id="2.40.50.140:FF:000101">
    <property type="entry name" value="Myeloid cell nuclear differentiation antigen"/>
    <property type="match status" value="1"/>
</dbReference>
<accession>A0A384CWS8</accession>
<feature type="domain" description="Pyrin" evidence="5">
    <location>
        <begin position="1"/>
        <end position="88"/>
    </location>
</feature>
<protein>
    <submittedName>
        <fullName evidence="8">Myeloid cell nuclear differentiation antigen-like</fullName>
    </submittedName>
</protein>
<dbReference type="FunFam" id="2.40.50.140:FF:000105">
    <property type="entry name" value="Myeloid cell nuclear differentiation antigen"/>
    <property type="match status" value="1"/>
</dbReference>